<keyword evidence="3" id="KW-1185">Reference proteome</keyword>
<evidence type="ECO:0000256" key="1">
    <source>
        <dbReference type="SAM" id="Phobius"/>
    </source>
</evidence>
<proteinExistence type="predicted"/>
<comment type="caution">
    <text evidence="2">The sequence shown here is derived from an EMBL/GenBank/DDBJ whole genome shotgun (WGS) entry which is preliminary data.</text>
</comment>
<keyword evidence="1" id="KW-0472">Membrane</keyword>
<accession>A0AAN9KHZ2</accession>
<protein>
    <submittedName>
        <fullName evidence="2">Uncharacterized protein</fullName>
    </submittedName>
</protein>
<evidence type="ECO:0000313" key="3">
    <source>
        <dbReference type="Proteomes" id="UP001359559"/>
    </source>
</evidence>
<evidence type="ECO:0000313" key="2">
    <source>
        <dbReference type="EMBL" id="KAK7318235.1"/>
    </source>
</evidence>
<reference evidence="2 3" key="1">
    <citation type="submission" date="2024-01" db="EMBL/GenBank/DDBJ databases">
        <title>The genomes of 5 underutilized Papilionoideae crops provide insights into root nodulation and disease resistance.</title>
        <authorList>
            <person name="Yuan L."/>
        </authorList>
    </citation>
    <scope>NUCLEOTIDE SEQUENCE [LARGE SCALE GENOMIC DNA]</scope>
    <source>
        <strain evidence="2">LY-2023</strain>
        <tissue evidence="2">Leaf</tissue>
    </source>
</reference>
<organism evidence="2 3">
    <name type="scientific">Clitoria ternatea</name>
    <name type="common">Butterfly pea</name>
    <dbReference type="NCBI Taxonomy" id="43366"/>
    <lineage>
        <taxon>Eukaryota</taxon>
        <taxon>Viridiplantae</taxon>
        <taxon>Streptophyta</taxon>
        <taxon>Embryophyta</taxon>
        <taxon>Tracheophyta</taxon>
        <taxon>Spermatophyta</taxon>
        <taxon>Magnoliopsida</taxon>
        <taxon>eudicotyledons</taxon>
        <taxon>Gunneridae</taxon>
        <taxon>Pentapetalae</taxon>
        <taxon>rosids</taxon>
        <taxon>fabids</taxon>
        <taxon>Fabales</taxon>
        <taxon>Fabaceae</taxon>
        <taxon>Papilionoideae</taxon>
        <taxon>50 kb inversion clade</taxon>
        <taxon>NPAAA clade</taxon>
        <taxon>indigoferoid/millettioid clade</taxon>
        <taxon>Phaseoleae</taxon>
        <taxon>Clitoria</taxon>
    </lineage>
</organism>
<dbReference type="AlphaFoldDB" id="A0AAN9KHZ2"/>
<dbReference type="EMBL" id="JAYKXN010000001">
    <property type="protein sequence ID" value="KAK7318235.1"/>
    <property type="molecule type" value="Genomic_DNA"/>
</dbReference>
<gene>
    <name evidence="2" type="ORF">RJT34_02934</name>
</gene>
<name>A0AAN9KHZ2_CLITE</name>
<dbReference type="Proteomes" id="UP001359559">
    <property type="component" value="Unassembled WGS sequence"/>
</dbReference>
<sequence length="137" mass="16013">MENMFASADDTCAKSQLILPAWNVSSSISLSLSALATFIIYKPHFFGLKIKIRETQNNKRKTAKTFPKDWQIKEEKFTSFFLFVPVKFLFRGVSWWFLTIKLRFCCETLVPFVVLFPGWCRFREYNLGLGITVQVHN</sequence>
<feature type="transmembrane region" description="Helical" evidence="1">
    <location>
        <begin position="77"/>
        <end position="98"/>
    </location>
</feature>
<feature type="transmembrane region" description="Helical" evidence="1">
    <location>
        <begin position="20"/>
        <end position="41"/>
    </location>
</feature>
<keyword evidence="1" id="KW-0812">Transmembrane</keyword>
<keyword evidence="1" id="KW-1133">Transmembrane helix</keyword>